<dbReference type="Gene3D" id="3.90.70.10">
    <property type="entry name" value="Cysteine proteinases"/>
    <property type="match status" value="1"/>
</dbReference>
<protein>
    <submittedName>
        <fullName evidence="3">C1 family peptidase</fullName>
    </submittedName>
</protein>
<evidence type="ECO:0000313" key="4">
    <source>
        <dbReference type="Proteomes" id="UP000515450"/>
    </source>
</evidence>
<sequence>MKKNQRSKIFSITFIFFVALLLYTGESVGQGLVFLSESEYKKIPLASTAMMGNLPESKDLSEWFPQPGDQGAQSSCVAWAVCYALKSYQEAVEKRRKPTDYSQIFSPSYIYNQIKLSGCGSGSYIDRALDLIKQEGVIPYNQFPYDEFNCLRMPSNSEKNNAKPYAIAEWRTVPLENQVDVKSHIASGFPVVIGMMIDEGFQALRGGNIYHYSSGNEKGGHAMVVVGYDDHKGAFKVINSWGTQWGDGGFGWISYTAFKNRVREAYSAQDIVVNDPTTINPVSPVTPNPSINPVIDIPAPVPSANISASLNILNVTHNVPVNINGAQYPGMAISVPGSIINARGSSAQIVIRFLMPDGKPLQANIYEPTFRDIHGSVAVGSPVLPVLNDPAQTGTKTFVIPYYALNLIPTNGVQSYSLFAVATLYINNFEKARSPMTNMIVRY</sequence>
<dbReference type="AlphaFoldDB" id="A0A7G5E1T5"/>
<evidence type="ECO:0000313" key="3">
    <source>
        <dbReference type="EMBL" id="QMV67960.1"/>
    </source>
</evidence>
<comment type="similarity">
    <text evidence="1">Belongs to the peptidase C1 family.</text>
</comment>
<dbReference type="GO" id="GO:0006508">
    <property type="term" value="P:proteolysis"/>
    <property type="evidence" value="ECO:0007669"/>
    <property type="project" value="InterPro"/>
</dbReference>
<dbReference type="InterPro" id="IPR013128">
    <property type="entry name" value="Peptidase_C1A"/>
</dbReference>
<keyword evidence="4" id="KW-1185">Reference proteome</keyword>
<evidence type="ECO:0000259" key="2">
    <source>
        <dbReference type="SMART" id="SM00645"/>
    </source>
</evidence>
<dbReference type="SUPFAM" id="SSF54001">
    <property type="entry name" value="Cysteine proteinases"/>
    <property type="match status" value="1"/>
</dbReference>
<organism evidence="3 4">
    <name type="scientific">Sphingobacterium paramultivorum</name>
    <dbReference type="NCBI Taxonomy" id="2886510"/>
    <lineage>
        <taxon>Bacteria</taxon>
        <taxon>Pseudomonadati</taxon>
        <taxon>Bacteroidota</taxon>
        <taxon>Sphingobacteriia</taxon>
        <taxon>Sphingobacteriales</taxon>
        <taxon>Sphingobacteriaceae</taxon>
        <taxon>Sphingobacterium</taxon>
    </lineage>
</organism>
<name>A0A7G5E1T5_9SPHI</name>
<dbReference type="EMBL" id="CP058555">
    <property type="protein sequence ID" value="QMV67960.1"/>
    <property type="molecule type" value="Genomic_DNA"/>
</dbReference>
<dbReference type="PANTHER" id="PTHR12411">
    <property type="entry name" value="CYSTEINE PROTEASE FAMILY C1-RELATED"/>
    <property type="match status" value="1"/>
</dbReference>
<dbReference type="CDD" id="cd02619">
    <property type="entry name" value="Peptidase_C1"/>
    <property type="match status" value="1"/>
</dbReference>
<reference evidence="3 4" key="1">
    <citation type="journal article" date="2020" name="G3 (Bethesda)">
        <title>CeMbio - The Caenorhabditis elegans Microbiome Resource.</title>
        <authorList>
            <person name="Dirksen P."/>
            <person name="Assie A."/>
            <person name="Zimmermann J."/>
            <person name="Zhang F."/>
            <person name="Tietje A.M."/>
            <person name="Marsh S.A."/>
            <person name="Felix M.A."/>
            <person name="Shapira M."/>
            <person name="Kaleta C."/>
            <person name="Schulenburg H."/>
            <person name="Samuel B."/>
        </authorList>
    </citation>
    <scope>NUCLEOTIDE SEQUENCE [LARGE SCALE GENOMIC DNA]</scope>
    <source>
        <strain evidence="3 4">BIGb0170</strain>
    </source>
</reference>
<dbReference type="Proteomes" id="UP000515450">
    <property type="component" value="Chromosome"/>
</dbReference>
<dbReference type="InterPro" id="IPR025660">
    <property type="entry name" value="Pept_his_AS"/>
</dbReference>
<gene>
    <name evidence="3" type="ORF">HS960_09945</name>
</gene>
<dbReference type="PROSITE" id="PS00639">
    <property type="entry name" value="THIOL_PROTEASE_HIS"/>
    <property type="match status" value="1"/>
</dbReference>
<dbReference type="GO" id="GO:0008234">
    <property type="term" value="F:cysteine-type peptidase activity"/>
    <property type="evidence" value="ECO:0007669"/>
    <property type="project" value="InterPro"/>
</dbReference>
<dbReference type="InterPro" id="IPR038765">
    <property type="entry name" value="Papain-like_cys_pep_sf"/>
</dbReference>
<dbReference type="SMART" id="SM00645">
    <property type="entry name" value="Pept_C1"/>
    <property type="match status" value="1"/>
</dbReference>
<dbReference type="Pfam" id="PF00112">
    <property type="entry name" value="Peptidase_C1"/>
    <property type="match status" value="1"/>
</dbReference>
<evidence type="ECO:0000256" key="1">
    <source>
        <dbReference type="ARBA" id="ARBA00008455"/>
    </source>
</evidence>
<dbReference type="InterPro" id="IPR000668">
    <property type="entry name" value="Peptidase_C1A_C"/>
</dbReference>
<proteinExistence type="inferred from homology"/>
<accession>A0A7G5E1T5</accession>
<feature type="domain" description="Peptidase C1A papain C-terminal" evidence="2">
    <location>
        <begin position="54"/>
        <end position="271"/>
    </location>
</feature>
<dbReference type="RefSeq" id="WP_182332463.1">
    <property type="nucleotide sequence ID" value="NZ_CP058555.1"/>
</dbReference>